<keyword evidence="8 11" id="KW-1133">Transmembrane helix</keyword>
<comment type="subunit">
    <text evidence="11">The system is composed of three essential subunits: KdpA, KdpB and KdpC.</text>
</comment>
<comment type="similarity">
    <text evidence="11">Belongs to the KdpC family.</text>
</comment>
<keyword evidence="1 11" id="KW-0813">Transport</keyword>
<evidence type="ECO:0000256" key="10">
    <source>
        <dbReference type="ARBA" id="ARBA00023136"/>
    </source>
</evidence>
<keyword evidence="5 11" id="KW-0547">Nucleotide-binding</keyword>
<evidence type="ECO:0000313" key="15">
    <source>
        <dbReference type="Proteomes" id="UP000321175"/>
    </source>
</evidence>
<gene>
    <name evidence="11 12" type="primary">kdpC</name>
    <name evidence="13" type="ORF">A5802_001395</name>
    <name evidence="12" type="ORF">EMU01_29650</name>
</gene>
<dbReference type="PANTHER" id="PTHR30042">
    <property type="entry name" value="POTASSIUM-TRANSPORTING ATPASE C CHAIN"/>
    <property type="match status" value="1"/>
</dbReference>
<keyword evidence="10 11" id="KW-0472">Membrane</keyword>
<evidence type="ECO:0000256" key="2">
    <source>
        <dbReference type="ARBA" id="ARBA00022475"/>
    </source>
</evidence>
<dbReference type="RefSeq" id="WP_071868013.1">
    <property type="nucleotide sequence ID" value="NZ_BJWA01000039.1"/>
</dbReference>
<evidence type="ECO:0000256" key="8">
    <source>
        <dbReference type="ARBA" id="ARBA00022989"/>
    </source>
</evidence>
<name>A0A1L8UKL1_ENTMU</name>
<dbReference type="Proteomes" id="UP000195024">
    <property type="component" value="Unassembled WGS sequence"/>
</dbReference>
<dbReference type="AlphaFoldDB" id="A0A1L8UKL1"/>
<reference evidence="12 15" key="2">
    <citation type="submission" date="2019-07" db="EMBL/GenBank/DDBJ databases">
        <title>Whole genome shotgun sequence of Enterococcus mundtii NBRC 100490.</title>
        <authorList>
            <person name="Hosoyama A."/>
            <person name="Uohara A."/>
            <person name="Ohji S."/>
            <person name="Ichikawa N."/>
        </authorList>
    </citation>
    <scope>NUCLEOTIDE SEQUENCE [LARGE SCALE GENOMIC DNA]</scope>
    <source>
        <strain evidence="12 15">NBRC 100490</strain>
    </source>
</reference>
<evidence type="ECO:0000256" key="4">
    <source>
        <dbReference type="ARBA" id="ARBA00022692"/>
    </source>
</evidence>
<dbReference type="GO" id="GO:0005524">
    <property type="term" value="F:ATP binding"/>
    <property type="evidence" value="ECO:0007669"/>
    <property type="project" value="UniProtKB-UniRule"/>
</dbReference>
<comment type="subcellular location">
    <subcellularLocation>
        <location evidence="11">Cell membrane</location>
        <topology evidence="11">Single-pass membrane protein</topology>
    </subcellularLocation>
</comment>
<dbReference type="EMBL" id="BJWA01000039">
    <property type="protein sequence ID" value="GEL81821.1"/>
    <property type="molecule type" value="Genomic_DNA"/>
</dbReference>
<dbReference type="PIRSF" id="PIRSF001296">
    <property type="entry name" value="K_ATPase_KdpC"/>
    <property type="match status" value="1"/>
</dbReference>
<dbReference type="GO" id="GO:0005886">
    <property type="term" value="C:plasma membrane"/>
    <property type="evidence" value="ECO:0007669"/>
    <property type="project" value="UniProtKB-SubCell"/>
</dbReference>
<dbReference type="Pfam" id="PF02669">
    <property type="entry name" value="KdpC"/>
    <property type="match status" value="1"/>
</dbReference>
<proteinExistence type="inferred from homology"/>
<dbReference type="GeneID" id="60999653"/>
<evidence type="ECO:0000256" key="9">
    <source>
        <dbReference type="ARBA" id="ARBA00023065"/>
    </source>
</evidence>
<comment type="function">
    <text evidence="11">Part of the high-affinity ATP-driven potassium transport (or Kdp) system, which catalyzes the hydrolysis of ATP coupled with the electrogenic transport of potassium into the cytoplasm. This subunit acts as a catalytic chaperone that increases the ATP-binding affinity of the ATP-hydrolyzing subunit KdpB by the formation of a transient KdpB/KdpC/ATP ternary complex.</text>
</comment>
<dbReference type="Proteomes" id="UP000321175">
    <property type="component" value="Unassembled WGS sequence"/>
</dbReference>
<dbReference type="HAMAP" id="MF_00276">
    <property type="entry name" value="KdpC"/>
    <property type="match status" value="1"/>
</dbReference>
<keyword evidence="3 11" id="KW-0633">Potassium transport</keyword>
<sequence length="173" mass="18920">MKNILRAQLSFLFLSILLLGGLYTFAVTGIGQLFFAQQANGSQRVVSGKVVGSSLIGQSFQQAAYFNGRGQDVTQLSPTSSEQKKLVEDKTELAQQSNQTTEIPIDLVTNSASGVDPHISVAAAENQVSRIAKERGQDVAKIRAIIQEKAQKDWFSDRMFVNVLELNLSLDNM</sequence>
<keyword evidence="6 11" id="KW-0067">ATP-binding</keyword>
<evidence type="ECO:0000313" key="14">
    <source>
        <dbReference type="Proteomes" id="UP000195024"/>
    </source>
</evidence>
<dbReference type="InterPro" id="IPR003820">
    <property type="entry name" value="KdpC"/>
</dbReference>
<keyword evidence="15" id="KW-1185">Reference proteome</keyword>
<evidence type="ECO:0000256" key="5">
    <source>
        <dbReference type="ARBA" id="ARBA00022741"/>
    </source>
</evidence>
<organism evidence="13 14">
    <name type="scientific">Enterococcus mundtii</name>
    <dbReference type="NCBI Taxonomy" id="53346"/>
    <lineage>
        <taxon>Bacteria</taxon>
        <taxon>Bacillati</taxon>
        <taxon>Bacillota</taxon>
        <taxon>Bacilli</taxon>
        <taxon>Lactobacillales</taxon>
        <taxon>Enterococcaceae</taxon>
        <taxon>Enterococcus</taxon>
    </lineage>
</organism>
<protein>
    <recommendedName>
        <fullName evidence="11">Potassium-transporting ATPase KdpC subunit</fullName>
    </recommendedName>
    <alternativeName>
        <fullName evidence="11">ATP phosphohydrolase [potassium-transporting] C chain</fullName>
    </alternativeName>
    <alternativeName>
        <fullName evidence="11">Potassium-binding and translocating subunit C</fullName>
    </alternativeName>
    <alternativeName>
        <fullName evidence="11">Potassium-translocating ATPase C chain</fullName>
    </alternativeName>
</protein>
<evidence type="ECO:0000256" key="3">
    <source>
        <dbReference type="ARBA" id="ARBA00022538"/>
    </source>
</evidence>
<keyword evidence="7 11" id="KW-0630">Potassium</keyword>
<evidence type="ECO:0000313" key="13">
    <source>
        <dbReference type="EMBL" id="OTP27660.1"/>
    </source>
</evidence>
<dbReference type="EMBL" id="NGMS01000001">
    <property type="protein sequence ID" value="OTP27660.1"/>
    <property type="molecule type" value="Genomic_DNA"/>
</dbReference>
<evidence type="ECO:0000256" key="11">
    <source>
        <dbReference type="HAMAP-Rule" id="MF_00276"/>
    </source>
</evidence>
<dbReference type="PANTHER" id="PTHR30042:SF2">
    <property type="entry name" value="POTASSIUM-TRANSPORTING ATPASE KDPC SUBUNIT"/>
    <property type="match status" value="1"/>
</dbReference>
<evidence type="ECO:0000313" key="12">
    <source>
        <dbReference type="EMBL" id="GEL81821.1"/>
    </source>
</evidence>
<keyword evidence="9 11" id="KW-0406">Ion transport</keyword>
<reference evidence="13 14" key="1">
    <citation type="submission" date="2017-05" db="EMBL/GenBank/DDBJ databases">
        <title>The Genome Sequence of Enterococcus mundtii 6B1_DIV0119.</title>
        <authorList>
            <consortium name="The Broad Institute Genomics Platform"/>
            <consortium name="The Broad Institute Genomic Center for Infectious Diseases"/>
            <person name="Earl A."/>
            <person name="Manson A."/>
            <person name="Schwartman J."/>
            <person name="Gilmore M."/>
            <person name="Abouelleil A."/>
            <person name="Cao P."/>
            <person name="Chapman S."/>
            <person name="Cusick C."/>
            <person name="Shea T."/>
            <person name="Young S."/>
            <person name="Neafsey D."/>
            <person name="Nusbaum C."/>
            <person name="Birren B."/>
        </authorList>
    </citation>
    <scope>NUCLEOTIDE SEQUENCE [LARGE SCALE GENOMIC DNA]</scope>
    <source>
        <strain evidence="13 14">6B1_DIV0119</strain>
    </source>
</reference>
<dbReference type="GO" id="GO:0008556">
    <property type="term" value="F:P-type potassium transmembrane transporter activity"/>
    <property type="evidence" value="ECO:0007669"/>
    <property type="project" value="InterPro"/>
</dbReference>
<accession>A0A1L8UKL1</accession>
<evidence type="ECO:0000256" key="6">
    <source>
        <dbReference type="ARBA" id="ARBA00022840"/>
    </source>
</evidence>
<evidence type="ECO:0000256" key="7">
    <source>
        <dbReference type="ARBA" id="ARBA00022958"/>
    </source>
</evidence>
<keyword evidence="2 11" id="KW-1003">Cell membrane</keyword>
<evidence type="ECO:0000256" key="1">
    <source>
        <dbReference type="ARBA" id="ARBA00022448"/>
    </source>
</evidence>
<keyword evidence="4 11" id="KW-0812">Transmembrane</keyword>
<comment type="caution">
    <text evidence="13">The sequence shown here is derived from an EMBL/GenBank/DDBJ whole genome shotgun (WGS) entry which is preliminary data.</text>
</comment>